<dbReference type="InterPro" id="IPR007245">
    <property type="entry name" value="PIG-T"/>
</dbReference>
<gene>
    <name evidence="3" type="ORF">BCR43DRAFT_374938</name>
</gene>
<dbReference type="PANTHER" id="PTHR12959">
    <property type="entry name" value="GPI TRANSAMIDASE COMPONENT PIG-T-RELATED"/>
    <property type="match status" value="1"/>
</dbReference>
<feature type="signal peptide" evidence="2">
    <location>
        <begin position="1"/>
        <end position="18"/>
    </location>
</feature>
<dbReference type="PANTHER" id="PTHR12959:SF11">
    <property type="entry name" value="GPI TRANSAMIDASE COMPONENT PIG-T"/>
    <property type="match status" value="1"/>
</dbReference>
<protein>
    <submittedName>
        <fullName evidence="3">GPI transamidase component PIG-T</fullName>
    </submittedName>
</protein>
<reference evidence="3 4" key="1">
    <citation type="submission" date="2016-07" db="EMBL/GenBank/DDBJ databases">
        <title>Pervasive Adenine N6-methylation of Active Genes in Fungi.</title>
        <authorList>
            <consortium name="DOE Joint Genome Institute"/>
            <person name="Mondo S.J."/>
            <person name="Dannebaum R.O."/>
            <person name="Kuo R.C."/>
            <person name="Labutti K."/>
            <person name="Haridas S."/>
            <person name="Kuo A."/>
            <person name="Salamov A."/>
            <person name="Ahrendt S.R."/>
            <person name="Lipzen A."/>
            <person name="Sullivan W."/>
            <person name="Andreopoulos W.B."/>
            <person name="Clum A."/>
            <person name="Lindquist E."/>
            <person name="Daum C."/>
            <person name="Ramamoorthy G.K."/>
            <person name="Gryganskyi A."/>
            <person name="Culley D."/>
            <person name="Magnuson J.K."/>
            <person name="James T.Y."/>
            <person name="O'Malley M.A."/>
            <person name="Stajich J.E."/>
            <person name="Spatafora J.W."/>
            <person name="Visel A."/>
            <person name="Grigoriev I.V."/>
        </authorList>
    </citation>
    <scope>NUCLEOTIDE SEQUENCE [LARGE SCALE GENOMIC DNA]</scope>
    <source>
        <strain evidence="3 4">NRRL 2496</strain>
    </source>
</reference>
<dbReference type="OrthoDB" id="331263at2759"/>
<comment type="caution">
    <text evidence="3">The sequence shown here is derived from an EMBL/GenBank/DDBJ whole genome shotgun (WGS) entry which is preliminary data.</text>
</comment>
<keyword evidence="1" id="KW-0812">Transmembrane</keyword>
<feature type="chain" id="PRO_5012281540" evidence="2">
    <location>
        <begin position="19"/>
        <end position="555"/>
    </location>
</feature>
<keyword evidence="2" id="KW-0732">Signal</keyword>
<proteinExistence type="predicted"/>
<keyword evidence="1" id="KW-1133">Transmembrane helix</keyword>
<dbReference type="GO" id="GO:0042765">
    <property type="term" value="C:GPI-anchor transamidase complex"/>
    <property type="evidence" value="ECO:0007669"/>
    <property type="project" value="EnsemblFungi"/>
</dbReference>
<dbReference type="FunCoup" id="A0A1X2H4Y1">
    <property type="interactions" value="291"/>
</dbReference>
<sequence>MKLSTLLLSFSLSTLALARHVSEEFSEDLTLRSLPDGKLLAHFEFVTHVEADTPSGAPLLDYNLFPKAIGQVLQEYDVREMHLTFAQGRWNYDEWGYPMEQSTGTGVELWAWIRDRPNSSIQSRWKSLTNTLSGLFCASLNFIDETLTTEPVLSFRLDEPLDLIPLDKANTTLNEDSHLRYGYLPQENVCTENLTPWIKLLPCKAKSGIATLLNAHKIYNSNFHSMSIHAKSLCTDERCSRRKLELRQSVTSVLDTVKDTSRRDWALDDVFDRILRGACPLADHSRVHVIQDQVTGDLASLSPAPTNLITKETSKSALYDLHQFTGDLNIRMTWPEDFFEYPFAPANPMISAHRYFTGYGQERGGLRITIHNRGDISIPLIYYDALPWYLKVYLHTLQVDVLDTRTSEHLSSDVIEQMFYEPARDRERSTMLECQMVLAPHSIVTVSLEFDKVFLRYTEHRPDANRGFDVGPAVLTAQIPEHSLHRTIRVYTDTLLVSLPTPDFSMPYNVITLTCTVIALCFGSIFNLLTRSFQMVEPVKEDGEEVAQAGDATEK</sequence>
<keyword evidence="4" id="KW-1185">Reference proteome</keyword>
<organism evidence="3 4">
    <name type="scientific">Syncephalastrum racemosum</name>
    <name type="common">Filamentous fungus</name>
    <dbReference type="NCBI Taxonomy" id="13706"/>
    <lineage>
        <taxon>Eukaryota</taxon>
        <taxon>Fungi</taxon>
        <taxon>Fungi incertae sedis</taxon>
        <taxon>Mucoromycota</taxon>
        <taxon>Mucoromycotina</taxon>
        <taxon>Mucoromycetes</taxon>
        <taxon>Mucorales</taxon>
        <taxon>Syncephalastraceae</taxon>
        <taxon>Syncephalastrum</taxon>
    </lineage>
</organism>
<dbReference type="AlphaFoldDB" id="A0A1X2H4Y1"/>
<evidence type="ECO:0000313" key="3">
    <source>
        <dbReference type="EMBL" id="ORY93378.1"/>
    </source>
</evidence>
<evidence type="ECO:0000313" key="4">
    <source>
        <dbReference type="Proteomes" id="UP000242180"/>
    </source>
</evidence>
<accession>A0A1X2H4Y1</accession>
<name>A0A1X2H4Y1_SYNRA</name>
<keyword evidence="1" id="KW-0472">Membrane</keyword>
<evidence type="ECO:0000256" key="1">
    <source>
        <dbReference type="SAM" id="Phobius"/>
    </source>
</evidence>
<dbReference type="GO" id="GO:0016255">
    <property type="term" value="P:attachment of GPI anchor to protein"/>
    <property type="evidence" value="ECO:0007669"/>
    <property type="project" value="EnsemblFungi"/>
</dbReference>
<dbReference type="OMA" id="NHGHYIG"/>
<feature type="transmembrane region" description="Helical" evidence="1">
    <location>
        <begin position="508"/>
        <end position="530"/>
    </location>
</feature>
<dbReference type="InParanoid" id="A0A1X2H4Y1"/>
<dbReference type="Proteomes" id="UP000242180">
    <property type="component" value="Unassembled WGS sequence"/>
</dbReference>
<dbReference type="EMBL" id="MCGN01000009">
    <property type="protein sequence ID" value="ORY93378.1"/>
    <property type="molecule type" value="Genomic_DNA"/>
</dbReference>
<evidence type="ECO:0000256" key="2">
    <source>
        <dbReference type="SAM" id="SignalP"/>
    </source>
</evidence>
<dbReference type="STRING" id="13706.A0A1X2H4Y1"/>
<dbReference type="Pfam" id="PF04113">
    <property type="entry name" value="Gpi16"/>
    <property type="match status" value="1"/>
</dbReference>